<keyword evidence="3" id="KW-1185">Reference proteome</keyword>
<dbReference type="Proteomes" id="UP000054735">
    <property type="component" value="Unassembled WGS sequence"/>
</dbReference>
<evidence type="ECO:0000313" key="4">
    <source>
        <dbReference type="Proteomes" id="UP000255066"/>
    </source>
</evidence>
<name>A0A378IEL4_9GAMM</name>
<organism evidence="2 4">
    <name type="scientific">Legionella birminghamensis</name>
    <dbReference type="NCBI Taxonomy" id="28083"/>
    <lineage>
        <taxon>Bacteria</taxon>
        <taxon>Pseudomonadati</taxon>
        <taxon>Pseudomonadota</taxon>
        <taxon>Gammaproteobacteria</taxon>
        <taxon>Legionellales</taxon>
        <taxon>Legionellaceae</taxon>
        <taxon>Legionella</taxon>
    </lineage>
</organism>
<evidence type="ECO:0000313" key="1">
    <source>
        <dbReference type="EMBL" id="KTC73818.1"/>
    </source>
</evidence>
<proteinExistence type="predicted"/>
<gene>
    <name evidence="1" type="ORF">Lbir_1080</name>
    <name evidence="2" type="ORF">NCTC12437_00445</name>
</gene>
<protein>
    <submittedName>
        <fullName evidence="2">Uncharacterized protein</fullName>
    </submittedName>
</protein>
<accession>A0A378IEL4</accession>
<reference evidence="1 3" key="1">
    <citation type="submission" date="2015-11" db="EMBL/GenBank/DDBJ databases">
        <title>Genomic analysis of 38 Legionella species identifies large and diverse effector repertoires.</title>
        <authorList>
            <person name="Burstein D."/>
            <person name="Amaro F."/>
            <person name="Zusman T."/>
            <person name="Lifshitz Z."/>
            <person name="Cohen O."/>
            <person name="Gilbert J.A."/>
            <person name="Pupko T."/>
            <person name="Shuman H.A."/>
            <person name="Segal G."/>
        </authorList>
    </citation>
    <scope>NUCLEOTIDE SEQUENCE [LARGE SCALE GENOMIC DNA]</scope>
    <source>
        <strain evidence="1 3">CDC#1407-AL-14</strain>
    </source>
</reference>
<evidence type="ECO:0000313" key="2">
    <source>
        <dbReference type="EMBL" id="STX30684.1"/>
    </source>
</evidence>
<evidence type="ECO:0000313" key="3">
    <source>
        <dbReference type="Proteomes" id="UP000054735"/>
    </source>
</evidence>
<dbReference type="AlphaFoldDB" id="A0A378IEL4"/>
<dbReference type="EMBL" id="LNXT01000013">
    <property type="protein sequence ID" value="KTC73818.1"/>
    <property type="molecule type" value="Genomic_DNA"/>
</dbReference>
<dbReference type="STRING" id="28083.Lbir_1080"/>
<dbReference type="EMBL" id="UGNW01000001">
    <property type="protein sequence ID" value="STX30684.1"/>
    <property type="molecule type" value="Genomic_DNA"/>
</dbReference>
<sequence length="186" mass="21121">MEKHIIFAFKKAVSTGDLDQCLTLLKDYSAFEKDLCASLTTDEILELKRLAILSVEEDETNNLLLPILERSYIELKPRTAPLHFIQCYNLIDNLRQKHGFAGCGDVDAKIKEGLWFGNPHVPDFDMGSAIFKGSEGLNKNLGKKEPQLLDIHDFPTHWSSKAVFFQENNKREQPVNSLETTKDNTP</sequence>
<dbReference type="RefSeq" id="WP_058523173.1">
    <property type="nucleotide sequence ID" value="NZ_CAAAHV010000037.1"/>
</dbReference>
<reference evidence="2 4" key="2">
    <citation type="submission" date="2018-06" db="EMBL/GenBank/DDBJ databases">
        <authorList>
            <consortium name="Pathogen Informatics"/>
            <person name="Doyle S."/>
        </authorList>
    </citation>
    <scope>NUCLEOTIDE SEQUENCE [LARGE SCALE GENOMIC DNA]</scope>
    <source>
        <strain evidence="2 4">NCTC12437</strain>
    </source>
</reference>
<dbReference type="Proteomes" id="UP000255066">
    <property type="component" value="Unassembled WGS sequence"/>
</dbReference>